<sequence length="66" mass="7200">MCFANLLTFVASGWNKLPETAAFIRLELGHSSALEELLNNECGTLEILERARLVSSKNVSYSGARG</sequence>
<protein>
    <submittedName>
        <fullName evidence="1">Uncharacterized protein</fullName>
    </submittedName>
</protein>
<proteinExistence type="predicted"/>
<dbReference type="Proteomes" id="UP000237061">
    <property type="component" value="Unassembled WGS sequence"/>
</dbReference>
<reference evidence="1 2" key="1">
    <citation type="submission" date="2018-01" db="EMBL/GenBank/DDBJ databases">
        <title>Arthrobacter sp. nov., from glaciers in China.</title>
        <authorList>
            <person name="Liu Q."/>
            <person name="Xin Y.-H."/>
        </authorList>
    </citation>
    <scope>NUCLEOTIDE SEQUENCE [LARGE SCALE GENOMIC DNA]</scope>
    <source>
        <strain evidence="1 2">HLT2-12-2</strain>
    </source>
</reference>
<name>A0A2S3ZWL0_ARTGL</name>
<accession>A0A2S3ZWL0</accession>
<organism evidence="1 2">
    <name type="scientific">Arthrobacter glacialis</name>
    <dbReference type="NCBI Taxonomy" id="1664"/>
    <lineage>
        <taxon>Bacteria</taxon>
        <taxon>Bacillati</taxon>
        <taxon>Actinomycetota</taxon>
        <taxon>Actinomycetes</taxon>
        <taxon>Micrococcales</taxon>
        <taxon>Micrococcaceae</taxon>
        <taxon>Arthrobacter</taxon>
    </lineage>
</organism>
<keyword evidence="2" id="KW-1185">Reference proteome</keyword>
<comment type="caution">
    <text evidence="1">The sequence shown here is derived from an EMBL/GenBank/DDBJ whole genome shotgun (WGS) entry which is preliminary data.</text>
</comment>
<evidence type="ECO:0000313" key="2">
    <source>
        <dbReference type="Proteomes" id="UP000237061"/>
    </source>
</evidence>
<dbReference type="EMBL" id="PPXC01000007">
    <property type="protein sequence ID" value="POH73454.1"/>
    <property type="molecule type" value="Genomic_DNA"/>
</dbReference>
<dbReference type="AlphaFoldDB" id="A0A2S3ZWL0"/>
<evidence type="ECO:0000313" key="1">
    <source>
        <dbReference type="EMBL" id="POH73454.1"/>
    </source>
</evidence>
<gene>
    <name evidence="1" type="ORF">CVS27_11140</name>
</gene>